<dbReference type="KEGG" id="xtr:101733881"/>
<sequence length="329" mass="37772">MFQKNVETELSLLHETISDLPSRNNLTKKEKRALNILKNDHDIVIRKADKGGQIVILNKSDYVFEAHRQLSDRETYLPLEKSPLNLYASELDALLQEALSFNIIDDKLIAFIKNDTPKSAIFHHLPKIHKKERPPVGRPIIAGIGSLGENLCEFIDHFLQPLVLRLPSYLRDSGHLLHSLNNYQWNLPNLKWASIDVASLYSCIPHDLGLQAIEFHLNQYSTYDSNFITFLLRSIYFLLTHNFFYFDKKKTSRCKQAHKRLTLPEACLRMGTGSTEVERGRRAKRGTTGLGERIVRQIQVEAGRTGSEAKVRQGSKTKKQDQDKRQAQE</sequence>
<dbReference type="PANTHER" id="PTHR21301">
    <property type="entry name" value="REVERSE TRANSCRIPTASE"/>
    <property type="match status" value="1"/>
</dbReference>
<dbReference type="Xenbase" id="XB-GENE-29087311">
    <property type="gene designation" value="LOC101733881"/>
</dbReference>
<protein>
    <submittedName>
        <fullName evidence="3">Uncharacterized protein LOC101733881</fullName>
    </submittedName>
</protein>
<organism evidence="2 3">
    <name type="scientific">Xenopus tropicalis</name>
    <name type="common">Western clawed frog</name>
    <name type="synonym">Silurana tropicalis</name>
    <dbReference type="NCBI Taxonomy" id="8364"/>
    <lineage>
        <taxon>Eukaryota</taxon>
        <taxon>Metazoa</taxon>
        <taxon>Chordata</taxon>
        <taxon>Craniata</taxon>
        <taxon>Vertebrata</taxon>
        <taxon>Euteleostomi</taxon>
        <taxon>Amphibia</taxon>
        <taxon>Batrachia</taxon>
        <taxon>Anura</taxon>
        <taxon>Pipoidea</taxon>
        <taxon>Pipidae</taxon>
        <taxon>Xenopodinae</taxon>
        <taxon>Xenopus</taxon>
        <taxon>Silurana</taxon>
    </lineage>
</organism>
<dbReference type="GeneID" id="101733881"/>
<feature type="compositionally biased region" description="Basic and acidic residues" evidence="1">
    <location>
        <begin position="318"/>
        <end position="329"/>
    </location>
</feature>
<evidence type="ECO:0000313" key="4">
    <source>
        <dbReference type="Xenbase" id="XB-GENE-29087311"/>
    </source>
</evidence>
<dbReference type="OMA" id="NDKNTTW"/>
<reference evidence="3" key="1">
    <citation type="submission" date="2025-08" db="UniProtKB">
        <authorList>
            <consortium name="RefSeq"/>
        </authorList>
    </citation>
    <scope>IDENTIFICATION</scope>
    <source>
        <strain evidence="3">Nigerian</strain>
        <tissue evidence="3">Liver and blood</tissue>
    </source>
</reference>
<dbReference type="OrthoDB" id="10025388at2759"/>
<accession>A0A8J0ST37</accession>
<evidence type="ECO:0000313" key="3">
    <source>
        <dbReference type="RefSeq" id="XP_017948673.1"/>
    </source>
</evidence>
<evidence type="ECO:0000313" key="2">
    <source>
        <dbReference type="Proteomes" id="UP000008143"/>
    </source>
</evidence>
<dbReference type="Proteomes" id="UP000008143">
    <property type="component" value="Chromosome 4"/>
</dbReference>
<dbReference type="RefSeq" id="XP_017948673.1">
    <property type="nucleotide sequence ID" value="XM_018093184.1"/>
</dbReference>
<name>A0A8J0ST37_XENTR</name>
<keyword evidence="2" id="KW-1185">Reference proteome</keyword>
<evidence type="ECO:0000256" key="1">
    <source>
        <dbReference type="SAM" id="MobiDB-lite"/>
    </source>
</evidence>
<dbReference type="PANTHER" id="PTHR21301:SF13">
    <property type="match status" value="1"/>
</dbReference>
<gene>
    <name evidence="3 4" type="primary">LOC101733881</name>
</gene>
<proteinExistence type="predicted"/>
<feature type="region of interest" description="Disordered" evidence="1">
    <location>
        <begin position="300"/>
        <end position="329"/>
    </location>
</feature>
<dbReference type="AGR" id="Xenbase:XB-GENE-29087311"/>
<dbReference type="AlphaFoldDB" id="A0A8J0ST37"/>